<dbReference type="AlphaFoldDB" id="A0A9P3GKT0"/>
<dbReference type="Proteomes" id="UP000703269">
    <property type="component" value="Unassembled WGS sequence"/>
</dbReference>
<accession>A0A9P3GKT0</accession>
<name>A0A9P3GKT0_9APHY</name>
<comment type="caution">
    <text evidence="1">The sequence shown here is derived from an EMBL/GenBank/DDBJ whole genome shotgun (WGS) entry which is preliminary data.</text>
</comment>
<gene>
    <name evidence="1" type="ORF">PsYK624_135430</name>
</gene>
<dbReference type="EMBL" id="BPQB01000070">
    <property type="protein sequence ID" value="GJE97327.1"/>
    <property type="molecule type" value="Genomic_DNA"/>
</dbReference>
<sequence>MILVVLPQGRSEVGERTLAPSPTRRLAVCQTMRPICVGYCLRVLRGRHRFPPSRGLGDKLQNTLGCSACLRANLLAG</sequence>
<evidence type="ECO:0000313" key="2">
    <source>
        <dbReference type="Proteomes" id="UP000703269"/>
    </source>
</evidence>
<organism evidence="1 2">
    <name type="scientific">Phanerochaete sordida</name>
    <dbReference type="NCBI Taxonomy" id="48140"/>
    <lineage>
        <taxon>Eukaryota</taxon>
        <taxon>Fungi</taxon>
        <taxon>Dikarya</taxon>
        <taxon>Basidiomycota</taxon>
        <taxon>Agaricomycotina</taxon>
        <taxon>Agaricomycetes</taxon>
        <taxon>Polyporales</taxon>
        <taxon>Phanerochaetaceae</taxon>
        <taxon>Phanerochaete</taxon>
    </lineage>
</organism>
<proteinExistence type="predicted"/>
<evidence type="ECO:0000313" key="1">
    <source>
        <dbReference type="EMBL" id="GJE97327.1"/>
    </source>
</evidence>
<keyword evidence="2" id="KW-1185">Reference proteome</keyword>
<protein>
    <submittedName>
        <fullName evidence="1">Uncharacterized protein</fullName>
    </submittedName>
</protein>
<reference evidence="1 2" key="1">
    <citation type="submission" date="2021-08" db="EMBL/GenBank/DDBJ databases">
        <title>Draft Genome Sequence of Phanerochaete sordida strain YK-624.</title>
        <authorList>
            <person name="Mori T."/>
            <person name="Dohra H."/>
            <person name="Suzuki T."/>
            <person name="Kawagishi H."/>
            <person name="Hirai H."/>
        </authorList>
    </citation>
    <scope>NUCLEOTIDE SEQUENCE [LARGE SCALE GENOMIC DNA]</scope>
    <source>
        <strain evidence="1 2">YK-624</strain>
    </source>
</reference>